<sequence length="66" mass="7383">MWKLAFVIVLAGKYQSSPGLYEAQPTGTVHGRRDYSAVAANNVSPVRDRLQQPVLLNMRSRPTLKQ</sequence>
<dbReference type="AlphaFoldDB" id="A0AAW1EL61"/>
<accession>A0AAW1EL61</accession>
<proteinExistence type="predicted"/>
<name>A0AAW1EL61_ZOAVI</name>
<evidence type="ECO:0008006" key="3">
    <source>
        <dbReference type="Google" id="ProtNLM"/>
    </source>
</evidence>
<comment type="caution">
    <text evidence="1">The sequence shown here is derived from an EMBL/GenBank/DDBJ whole genome shotgun (WGS) entry which is preliminary data.</text>
</comment>
<reference evidence="1 2" key="1">
    <citation type="journal article" date="2024" name="Genome Biol. Evol.">
        <title>Chromosome-level genome assembly of the viviparous eelpout Zoarces viviparus.</title>
        <authorList>
            <person name="Fuhrmann N."/>
            <person name="Brasseur M.V."/>
            <person name="Bakowski C.E."/>
            <person name="Podsiadlowski L."/>
            <person name="Prost S."/>
            <person name="Krehenwinkel H."/>
            <person name="Mayer C."/>
        </authorList>
    </citation>
    <scope>NUCLEOTIDE SEQUENCE [LARGE SCALE GENOMIC DNA]</scope>
    <source>
        <strain evidence="1">NO-MEL_2022_Ind0_liver</strain>
    </source>
</reference>
<dbReference type="Proteomes" id="UP001488805">
    <property type="component" value="Unassembled WGS sequence"/>
</dbReference>
<protein>
    <recommendedName>
        <fullName evidence="3">Secreted protein</fullName>
    </recommendedName>
</protein>
<dbReference type="EMBL" id="JBCEZU010000221">
    <property type="protein sequence ID" value="KAK9523235.1"/>
    <property type="molecule type" value="Genomic_DNA"/>
</dbReference>
<keyword evidence="2" id="KW-1185">Reference proteome</keyword>
<evidence type="ECO:0000313" key="1">
    <source>
        <dbReference type="EMBL" id="KAK9523235.1"/>
    </source>
</evidence>
<organism evidence="1 2">
    <name type="scientific">Zoarces viviparus</name>
    <name type="common">Viviparous eelpout</name>
    <name type="synonym">Blennius viviparus</name>
    <dbReference type="NCBI Taxonomy" id="48416"/>
    <lineage>
        <taxon>Eukaryota</taxon>
        <taxon>Metazoa</taxon>
        <taxon>Chordata</taxon>
        <taxon>Craniata</taxon>
        <taxon>Vertebrata</taxon>
        <taxon>Euteleostomi</taxon>
        <taxon>Actinopterygii</taxon>
        <taxon>Neopterygii</taxon>
        <taxon>Teleostei</taxon>
        <taxon>Neoteleostei</taxon>
        <taxon>Acanthomorphata</taxon>
        <taxon>Eupercaria</taxon>
        <taxon>Perciformes</taxon>
        <taxon>Cottioidei</taxon>
        <taxon>Zoarcales</taxon>
        <taxon>Zoarcidae</taxon>
        <taxon>Zoarcinae</taxon>
        <taxon>Zoarces</taxon>
    </lineage>
</organism>
<evidence type="ECO:0000313" key="2">
    <source>
        <dbReference type="Proteomes" id="UP001488805"/>
    </source>
</evidence>
<gene>
    <name evidence="1" type="ORF">VZT92_019639</name>
</gene>